<keyword evidence="2" id="KW-1185">Reference proteome</keyword>
<evidence type="ECO:0000313" key="1">
    <source>
        <dbReference type="EMBL" id="KKA25816.1"/>
    </source>
</evidence>
<comment type="caution">
    <text evidence="1">The sequence shown here is derived from an EMBL/GenBank/DDBJ whole genome shotgun (WGS) entry which is preliminary data.</text>
</comment>
<accession>A0A0F4Z6U9</accession>
<feature type="non-terminal residue" evidence="1">
    <location>
        <position position="134"/>
    </location>
</feature>
<dbReference type="Proteomes" id="UP000053958">
    <property type="component" value="Unassembled WGS sequence"/>
</dbReference>
<dbReference type="AlphaFoldDB" id="A0A0F4Z6U9"/>
<evidence type="ECO:0000313" key="2">
    <source>
        <dbReference type="Proteomes" id="UP000053958"/>
    </source>
</evidence>
<dbReference type="SUPFAM" id="SSF117289">
    <property type="entry name" value="Nucleoporin domain"/>
    <property type="match status" value="1"/>
</dbReference>
<dbReference type="RefSeq" id="XP_013332428.1">
    <property type="nucleotide sequence ID" value="XM_013476974.1"/>
</dbReference>
<sequence>MSYARVRVRARAGLCWGLMKGRRSEWPTSYVNGLGFSADDVFLASSCDNMTRIWDDQKANIWDLQQQTCQGPVPDGNNDELIKQSRVSEEQLGVNVLAMLEVLSGFPESEETTSSNMSLNMAIRTCWWSTSWRV</sequence>
<dbReference type="GeneID" id="25312257"/>
<name>A0A0F4Z6U9_RASE3</name>
<protein>
    <submittedName>
        <fullName evidence="1">Uncharacterized protein</fullName>
    </submittedName>
</protein>
<organism evidence="1 2">
    <name type="scientific">Rasamsonia emersonii (strain ATCC 16479 / CBS 393.64 / IMI 116815)</name>
    <dbReference type="NCBI Taxonomy" id="1408163"/>
    <lineage>
        <taxon>Eukaryota</taxon>
        <taxon>Fungi</taxon>
        <taxon>Dikarya</taxon>
        <taxon>Ascomycota</taxon>
        <taxon>Pezizomycotina</taxon>
        <taxon>Eurotiomycetes</taxon>
        <taxon>Eurotiomycetidae</taxon>
        <taxon>Eurotiales</taxon>
        <taxon>Trichocomaceae</taxon>
        <taxon>Rasamsonia</taxon>
    </lineage>
</organism>
<gene>
    <name evidence="1" type="ORF">T310_0202</name>
</gene>
<proteinExistence type="predicted"/>
<reference evidence="1 2" key="1">
    <citation type="submission" date="2015-04" db="EMBL/GenBank/DDBJ databases">
        <authorList>
            <person name="Heijne W.H."/>
            <person name="Fedorova N.D."/>
            <person name="Nierman W.C."/>
            <person name="Vollebregt A.W."/>
            <person name="Zhao Z."/>
            <person name="Wu L."/>
            <person name="Kumar M."/>
            <person name="Stam H."/>
            <person name="van den Berg M.A."/>
            <person name="Pel H.J."/>
        </authorList>
    </citation>
    <scope>NUCLEOTIDE SEQUENCE [LARGE SCALE GENOMIC DNA]</scope>
    <source>
        <strain evidence="1 2">CBS 393.64</strain>
    </source>
</reference>
<dbReference type="EMBL" id="LASV01000012">
    <property type="protein sequence ID" value="KKA25816.1"/>
    <property type="molecule type" value="Genomic_DNA"/>
</dbReference>